<protein>
    <submittedName>
        <fullName evidence="2">Uncharacterized protein</fullName>
    </submittedName>
</protein>
<proteinExistence type="predicted"/>
<reference evidence="2" key="1">
    <citation type="submission" date="2023-07" db="EMBL/GenBank/DDBJ databases">
        <title>A chromosome-level genome assembly of Lolium multiflorum.</title>
        <authorList>
            <person name="Chen Y."/>
            <person name="Copetti D."/>
            <person name="Kolliker R."/>
            <person name="Studer B."/>
        </authorList>
    </citation>
    <scope>NUCLEOTIDE SEQUENCE</scope>
    <source>
        <strain evidence="2">02402/16</strain>
        <tissue evidence="2">Leaf</tissue>
    </source>
</reference>
<evidence type="ECO:0000313" key="2">
    <source>
        <dbReference type="EMBL" id="KAK1681270.1"/>
    </source>
</evidence>
<dbReference type="Proteomes" id="UP001231189">
    <property type="component" value="Unassembled WGS sequence"/>
</dbReference>
<sequence length="301" mass="33160">MRRDLSCFGESSVQIADAASSSSSSTTARRGGGSGKSAAQNQVSCLYQARLSGRPCMISVTWSKGLAGMQGLSVTVDDTCGQCLCKADVKPWLFSKKKGSKSLTAGDGKIEIFWDLSGAKFGPGPEPLEGFYVTVVFDREMVLLLGDMKKDAYRKTCAVRPALSTLFLARKEHIHGKKIYSAKGQFCGSGQCHDIVIECDSVGLKDPCLEIRIDKRPVMQVKRLAWKFRGNQTIMVDGLPVEVFWDVHSWLFSSTASNAVFMFQTCPAPEKSIPWMYSQIFRESQSQGLGFSLILYAWKIE</sequence>
<dbReference type="AlphaFoldDB" id="A0AAD8WUM0"/>
<name>A0AAD8WUM0_LOLMU</name>
<dbReference type="Pfam" id="PF05910">
    <property type="entry name" value="DUF868"/>
    <property type="match status" value="1"/>
</dbReference>
<evidence type="ECO:0000313" key="3">
    <source>
        <dbReference type="Proteomes" id="UP001231189"/>
    </source>
</evidence>
<gene>
    <name evidence="2" type="ORF">QYE76_042118</name>
</gene>
<evidence type="ECO:0000256" key="1">
    <source>
        <dbReference type="SAM" id="MobiDB-lite"/>
    </source>
</evidence>
<keyword evidence="3" id="KW-1185">Reference proteome</keyword>
<dbReference type="InterPro" id="IPR008586">
    <property type="entry name" value="DUF868_pln"/>
</dbReference>
<dbReference type="EMBL" id="JAUUTY010000002">
    <property type="protein sequence ID" value="KAK1681270.1"/>
    <property type="molecule type" value="Genomic_DNA"/>
</dbReference>
<organism evidence="2 3">
    <name type="scientific">Lolium multiflorum</name>
    <name type="common">Italian ryegrass</name>
    <name type="synonym">Lolium perenne subsp. multiflorum</name>
    <dbReference type="NCBI Taxonomy" id="4521"/>
    <lineage>
        <taxon>Eukaryota</taxon>
        <taxon>Viridiplantae</taxon>
        <taxon>Streptophyta</taxon>
        <taxon>Embryophyta</taxon>
        <taxon>Tracheophyta</taxon>
        <taxon>Spermatophyta</taxon>
        <taxon>Magnoliopsida</taxon>
        <taxon>Liliopsida</taxon>
        <taxon>Poales</taxon>
        <taxon>Poaceae</taxon>
        <taxon>BOP clade</taxon>
        <taxon>Pooideae</taxon>
        <taxon>Poodae</taxon>
        <taxon>Poeae</taxon>
        <taxon>Poeae Chloroplast Group 2 (Poeae type)</taxon>
        <taxon>Loliodinae</taxon>
        <taxon>Loliinae</taxon>
        <taxon>Lolium</taxon>
    </lineage>
</organism>
<feature type="region of interest" description="Disordered" evidence="1">
    <location>
        <begin position="19"/>
        <end position="38"/>
    </location>
</feature>
<feature type="compositionally biased region" description="Low complexity" evidence="1">
    <location>
        <begin position="19"/>
        <end position="29"/>
    </location>
</feature>
<dbReference type="PANTHER" id="PTHR31972">
    <property type="entry name" value="EXPRESSED PROTEIN"/>
    <property type="match status" value="1"/>
</dbReference>
<comment type="caution">
    <text evidence="2">The sequence shown here is derived from an EMBL/GenBank/DDBJ whole genome shotgun (WGS) entry which is preliminary data.</text>
</comment>
<dbReference type="PANTHER" id="PTHR31972:SF74">
    <property type="entry name" value="EXPRESSED PROTEIN"/>
    <property type="match status" value="1"/>
</dbReference>
<accession>A0AAD8WUM0</accession>